<dbReference type="GO" id="GO:0004721">
    <property type="term" value="F:phosphoprotein phosphatase activity"/>
    <property type="evidence" value="ECO:0007669"/>
    <property type="project" value="TreeGrafter"/>
</dbReference>
<evidence type="ECO:0000256" key="4">
    <source>
        <dbReference type="ARBA" id="ARBA00022679"/>
    </source>
</evidence>
<dbReference type="Pfam" id="PF00512">
    <property type="entry name" value="HisKA"/>
    <property type="match status" value="1"/>
</dbReference>
<dbReference type="InterPro" id="IPR036097">
    <property type="entry name" value="HisK_dim/P_sf"/>
</dbReference>
<dbReference type="InterPro" id="IPR003661">
    <property type="entry name" value="HisK_dim/P_dom"/>
</dbReference>
<feature type="domain" description="Histidine kinase" evidence="8">
    <location>
        <begin position="284"/>
        <end position="497"/>
    </location>
</feature>
<dbReference type="RefSeq" id="WP_189605907.1">
    <property type="nucleotide sequence ID" value="NZ_BMXB01000019.1"/>
</dbReference>
<evidence type="ECO:0000256" key="2">
    <source>
        <dbReference type="ARBA" id="ARBA00012438"/>
    </source>
</evidence>
<dbReference type="EMBL" id="BMXB01000019">
    <property type="protein sequence ID" value="GHA48575.1"/>
    <property type="molecule type" value="Genomic_DNA"/>
</dbReference>
<dbReference type="CDD" id="cd00082">
    <property type="entry name" value="HisKA"/>
    <property type="match status" value="1"/>
</dbReference>
<dbReference type="GO" id="GO:0005886">
    <property type="term" value="C:plasma membrane"/>
    <property type="evidence" value="ECO:0007669"/>
    <property type="project" value="TreeGrafter"/>
</dbReference>
<dbReference type="InterPro" id="IPR036890">
    <property type="entry name" value="HATPase_C_sf"/>
</dbReference>
<keyword evidence="7" id="KW-0472">Membrane</keyword>
<evidence type="ECO:0000313" key="9">
    <source>
        <dbReference type="EMBL" id="GHA48575.1"/>
    </source>
</evidence>
<evidence type="ECO:0000256" key="1">
    <source>
        <dbReference type="ARBA" id="ARBA00000085"/>
    </source>
</evidence>
<dbReference type="CDD" id="cd00075">
    <property type="entry name" value="HATPase"/>
    <property type="match status" value="1"/>
</dbReference>
<feature type="transmembrane region" description="Helical" evidence="7">
    <location>
        <begin position="244"/>
        <end position="265"/>
    </location>
</feature>
<evidence type="ECO:0000256" key="6">
    <source>
        <dbReference type="ARBA" id="ARBA00023012"/>
    </source>
</evidence>
<sequence length="497" mass="56249">MQNRNFRSILYFITVVIFATLSIQFYWNYKNYKDGKQQLIREVQSSVDNAIDSYYIELADRNTIGISLKKDGSILENPQVNSLLRKIDRSGKGLDVLNSIDPNEISEMKVISGSALRNKDTVFGAVNSPGKHKDLHNFFNDTRPLDTTPNMNQLAKRIIISLNTDTLEIPVLNNHIDEQLAAKNIDIDYAYIFRKKEEVTQKFNTEIVDDEVLSTSSNSAYLPKNSSFNLYFTNVATIVLQRNILGIILSAVLIVAVVVCLFFLLKIISRQKQLAELKNDLISNITHEFKTPISTAKVALEGIQNFNKENDPAKTKNYLAVSNIQLDKLQLMVEKLLETATLDGNNLQLNREEVPLVPMLSELVEKHRNLTKNKILCFSAEQQKIHVPADPFHLENALNNILDNAVKYGGDKIEISILVESQMVKIRISDNGTNLTKAQAEHLFEKFYRVPKGNTHDVKGFGIGLYYTKNIIKKHGGSIDLHVNNQTDFTIILPRNG</sequence>
<dbReference type="InterPro" id="IPR005467">
    <property type="entry name" value="His_kinase_dom"/>
</dbReference>
<comment type="caution">
    <text evidence="9">The sequence shown here is derived from an EMBL/GenBank/DDBJ whole genome shotgun (WGS) entry which is preliminary data.</text>
</comment>
<organism evidence="9 10">
    <name type="scientific">Salinimicrobium marinum</name>
    <dbReference type="NCBI Taxonomy" id="680283"/>
    <lineage>
        <taxon>Bacteria</taxon>
        <taxon>Pseudomonadati</taxon>
        <taxon>Bacteroidota</taxon>
        <taxon>Flavobacteriia</taxon>
        <taxon>Flavobacteriales</taxon>
        <taxon>Flavobacteriaceae</taxon>
        <taxon>Salinimicrobium</taxon>
    </lineage>
</organism>
<feature type="transmembrane region" description="Helical" evidence="7">
    <location>
        <begin position="9"/>
        <end position="27"/>
    </location>
</feature>
<reference evidence="9" key="2">
    <citation type="submission" date="2020-09" db="EMBL/GenBank/DDBJ databases">
        <authorList>
            <person name="Sun Q."/>
            <person name="Kim S."/>
        </authorList>
    </citation>
    <scope>NUCLEOTIDE SEQUENCE</scope>
    <source>
        <strain evidence="9">KCTC 12719</strain>
    </source>
</reference>
<protein>
    <recommendedName>
        <fullName evidence="2">histidine kinase</fullName>
        <ecNumber evidence="2">2.7.13.3</ecNumber>
    </recommendedName>
</protein>
<dbReference type="SUPFAM" id="SSF47384">
    <property type="entry name" value="Homodimeric domain of signal transducing histidine kinase"/>
    <property type="match status" value="1"/>
</dbReference>
<dbReference type="EC" id="2.7.13.3" evidence="2"/>
<dbReference type="GO" id="GO:0016036">
    <property type="term" value="P:cellular response to phosphate starvation"/>
    <property type="evidence" value="ECO:0007669"/>
    <property type="project" value="TreeGrafter"/>
</dbReference>
<dbReference type="Gene3D" id="1.10.287.130">
    <property type="match status" value="1"/>
</dbReference>
<accession>A0A918W1U7</accession>
<dbReference type="Pfam" id="PF02518">
    <property type="entry name" value="HATPase_c"/>
    <property type="match status" value="1"/>
</dbReference>
<gene>
    <name evidence="9" type="ORF">GCM10007103_31870</name>
</gene>
<keyword evidence="5" id="KW-0418">Kinase</keyword>
<keyword evidence="6" id="KW-0902">Two-component regulatory system</keyword>
<keyword evidence="3" id="KW-0597">Phosphoprotein</keyword>
<evidence type="ECO:0000313" key="10">
    <source>
        <dbReference type="Proteomes" id="UP000610456"/>
    </source>
</evidence>
<dbReference type="PROSITE" id="PS50109">
    <property type="entry name" value="HIS_KIN"/>
    <property type="match status" value="1"/>
</dbReference>
<dbReference type="GO" id="GO:0000155">
    <property type="term" value="F:phosphorelay sensor kinase activity"/>
    <property type="evidence" value="ECO:0007669"/>
    <property type="project" value="InterPro"/>
</dbReference>
<evidence type="ECO:0000256" key="5">
    <source>
        <dbReference type="ARBA" id="ARBA00022777"/>
    </source>
</evidence>
<dbReference type="SMART" id="SM00387">
    <property type="entry name" value="HATPase_c"/>
    <property type="match status" value="1"/>
</dbReference>
<dbReference type="PANTHER" id="PTHR45453">
    <property type="entry name" value="PHOSPHATE REGULON SENSOR PROTEIN PHOR"/>
    <property type="match status" value="1"/>
</dbReference>
<proteinExistence type="predicted"/>
<dbReference type="PRINTS" id="PR00344">
    <property type="entry name" value="BCTRLSENSOR"/>
</dbReference>
<dbReference type="SMART" id="SM00388">
    <property type="entry name" value="HisKA"/>
    <property type="match status" value="1"/>
</dbReference>
<keyword evidence="4" id="KW-0808">Transferase</keyword>
<evidence type="ECO:0000259" key="8">
    <source>
        <dbReference type="PROSITE" id="PS50109"/>
    </source>
</evidence>
<name>A0A918W1U7_9FLAO</name>
<dbReference type="Proteomes" id="UP000610456">
    <property type="component" value="Unassembled WGS sequence"/>
</dbReference>
<reference evidence="9" key="1">
    <citation type="journal article" date="2014" name="Int. J. Syst. Evol. Microbiol.">
        <title>Complete genome sequence of Corynebacterium casei LMG S-19264T (=DSM 44701T), isolated from a smear-ripened cheese.</title>
        <authorList>
            <consortium name="US DOE Joint Genome Institute (JGI-PGF)"/>
            <person name="Walter F."/>
            <person name="Albersmeier A."/>
            <person name="Kalinowski J."/>
            <person name="Ruckert C."/>
        </authorList>
    </citation>
    <scope>NUCLEOTIDE SEQUENCE</scope>
    <source>
        <strain evidence="9">KCTC 12719</strain>
    </source>
</reference>
<dbReference type="InterPro" id="IPR003594">
    <property type="entry name" value="HATPase_dom"/>
</dbReference>
<keyword evidence="10" id="KW-1185">Reference proteome</keyword>
<dbReference type="InterPro" id="IPR004358">
    <property type="entry name" value="Sig_transdc_His_kin-like_C"/>
</dbReference>
<comment type="catalytic activity">
    <reaction evidence="1">
        <text>ATP + protein L-histidine = ADP + protein N-phospho-L-histidine.</text>
        <dbReference type="EC" id="2.7.13.3"/>
    </reaction>
</comment>
<dbReference type="AlphaFoldDB" id="A0A918W1U7"/>
<evidence type="ECO:0000256" key="7">
    <source>
        <dbReference type="SAM" id="Phobius"/>
    </source>
</evidence>
<dbReference type="PANTHER" id="PTHR45453:SF1">
    <property type="entry name" value="PHOSPHATE REGULON SENSOR PROTEIN PHOR"/>
    <property type="match status" value="1"/>
</dbReference>
<dbReference type="Gene3D" id="3.30.565.10">
    <property type="entry name" value="Histidine kinase-like ATPase, C-terminal domain"/>
    <property type="match status" value="1"/>
</dbReference>
<keyword evidence="7" id="KW-1133">Transmembrane helix</keyword>
<evidence type="ECO:0000256" key="3">
    <source>
        <dbReference type="ARBA" id="ARBA00022553"/>
    </source>
</evidence>
<dbReference type="InterPro" id="IPR050351">
    <property type="entry name" value="BphY/WalK/GraS-like"/>
</dbReference>
<keyword evidence="7" id="KW-0812">Transmembrane</keyword>
<dbReference type="SUPFAM" id="SSF55874">
    <property type="entry name" value="ATPase domain of HSP90 chaperone/DNA topoisomerase II/histidine kinase"/>
    <property type="match status" value="1"/>
</dbReference>